<evidence type="ECO:0000256" key="1">
    <source>
        <dbReference type="SAM" id="MobiDB-lite"/>
    </source>
</evidence>
<keyword evidence="3" id="KW-1185">Reference proteome</keyword>
<dbReference type="GeneID" id="87808301"/>
<sequence>MAAAAVSQQRYASPSHPPPTILITQQPAERPPLDLLYPASRGEYPLSAGLPCLALAVTKQTPHTSFRSTPPSPSTFRLPAPALSISRLYALTRVYHVPSQNVVVLTSPNHHDGTRVRRLMDPVLLHPAVHPAVVQIMPFLTRVSEFTDVDVAGPTGRLLESTLDLWPLLNPYMNIWNPAVMRYIHEFKGCLPPFWYKPDRV</sequence>
<dbReference type="RefSeq" id="XP_062627581.1">
    <property type="nucleotide sequence ID" value="XM_062771597.1"/>
</dbReference>
<name>A0AAF0YCX4_9TREE</name>
<proteinExistence type="predicted"/>
<dbReference type="EMBL" id="CP086716">
    <property type="protein sequence ID" value="WOO81549.1"/>
    <property type="molecule type" value="Genomic_DNA"/>
</dbReference>
<reference evidence="2" key="1">
    <citation type="submission" date="2023-10" db="EMBL/GenBank/DDBJ databases">
        <authorList>
            <person name="Noh H."/>
        </authorList>
    </citation>
    <scope>NUCLEOTIDE SEQUENCE</scope>
    <source>
        <strain evidence="2">DUCC4014</strain>
    </source>
</reference>
<evidence type="ECO:0000313" key="3">
    <source>
        <dbReference type="Proteomes" id="UP000827549"/>
    </source>
</evidence>
<feature type="compositionally biased region" description="Polar residues" evidence="1">
    <location>
        <begin position="1"/>
        <end position="12"/>
    </location>
</feature>
<dbReference type="Proteomes" id="UP000827549">
    <property type="component" value="Chromosome 3"/>
</dbReference>
<evidence type="ECO:0000313" key="2">
    <source>
        <dbReference type="EMBL" id="WOO81549.1"/>
    </source>
</evidence>
<gene>
    <name evidence="2" type="ORF">LOC62_03G005070</name>
</gene>
<feature type="region of interest" description="Disordered" evidence="1">
    <location>
        <begin position="1"/>
        <end position="24"/>
    </location>
</feature>
<dbReference type="AlphaFoldDB" id="A0AAF0YCX4"/>
<accession>A0AAF0YCX4</accession>
<protein>
    <submittedName>
        <fullName evidence="2">Uncharacterized protein</fullName>
    </submittedName>
</protein>
<organism evidence="2 3">
    <name type="scientific">Vanrija pseudolonga</name>
    <dbReference type="NCBI Taxonomy" id="143232"/>
    <lineage>
        <taxon>Eukaryota</taxon>
        <taxon>Fungi</taxon>
        <taxon>Dikarya</taxon>
        <taxon>Basidiomycota</taxon>
        <taxon>Agaricomycotina</taxon>
        <taxon>Tremellomycetes</taxon>
        <taxon>Trichosporonales</taxon>
        <taxon>Trichosporonaceae</taxon>
        <taxon>Vanrija</taxon>
    </lineage>
</organism>